<dbReference type="eggNOG" id="ENOG502QPJ9">
    <property type="taxonomic scope" value="Eukaryota"/>
</dbReference>
<evidence type="ECO:0000313" key="2">
    <source>
        <dbReference type="Proteomes" id="UP000032180"/>
    </source>
</evidence>
<dbReference type="STRING" id="77586.A0A0D9X7S9"/>
<dbReference type="PANTHER" id="PTHR31050">
    <property type="entry name" value="OS08G0413200 PROTEIN"/>
    <property type="match status" value="1"/>
</dbReference>
<dbReference type="HOGENOM" id="CLU_061278_1_0_1"/>
<dbReference type="AlphaFoldDB" id="A0A0D9X7S9"/>
<sequence>MSRYLDNPEPASEQPPEGPGCGFLVVEDKAAVERATVCWGLCYDTQLHILPFPQSHNLEVDEDAVVFVPVVGEPLSTHRYYIVHAAGREAGKVSACSREGDKTTFRFFSFVNDVPPRPFHHSDVYQQVEVVKLPHRGFKAVAVAPDGIPPGFLRMKGWTVSKLTHTKYSLIGDAQGIDWPLRLRMPNLDGIGIGSGGSPAVIVGRWYCPFMFIRDGKRLKDQVKWSMFYKMTLEQSWEEIYNCDNDHVSNRRDEVKVSVTVRRSTALLGRTGTVQEGGPQMVDGVMWFRPAARQWWEK</sequence>
<dbReference type="InterPro" id="IPR010683">
    <property type="entry name" value="DUF1262"/>
</dbReference>
<dbReference type="Pfam" id="PF06880">
    <property type="entry name" value="DUF1262"/>
    <property type="match status" value="1"/>
</dbReference>
<reference evidence="1" key="3">
    <citation type="submission" date="2015-04" db="UniProtKB">
        <authorList>
            <consortium name="EnsemblPlants"/>
        </authorList>
    </citation>
    <scope>IDENTIFICATION</scope>
</reference>
<keyword evidence="2" id="KW-1185">Reference proteome</keyword>
<organism evidence="1 2">
    <name type="scientific">Leersia perrieri</name>
    <dbReference type="NCBI Taxonomy" id="77586"/>
    <lineage>
        <taxon>Eukaryota</taxon>
        <taxon>Viridiplantae</taxon>
        <taxon>Streptophyta</taxon>
        <taxon>Embryophyta</taxon>
        <taxon>Tracheophyta</taxon>
        <taxon>Spermatophyta</taxon>
        <taxon>Magnoliopsida</taxon>
        <taxon>Liliopsida</taxon>
        <taxon>Poales</taxon>
        <taxon>Poaceae</taxon>
        <taxon>BOP clade</taxon>
        <taxon>Oryzoideae</taxon>
        <taxon>Oryzeae</taxon>
        <taxon>Oryzinae</taxon>
        <taxon>Leersia</taxon>
    </lineage>
</organism>
<dbReference type="PANTHER" id="PTHR31050:SF15">
    <property type="entry name" value="OS08G0413200 PROTEIN"/>
    <property type="match status" value="1"/>
</dbReference>
<proteinExistence type="predicted"/>
<name>A0A0D9X7S9_9ORYZ</name>
<reference evidence="2" key="2">
    <citation type="submission" date="2013-12" db="EMBL/GenBank/DDBJ databases">
        <authorList>
            <person name="Yu Y."/>
            <person name="Lee S."/>
            <person name="de Baynast K."/>
            <person name="Wissotski M."/>
            <person name="Liu L."/>
            <person name="Talag J."/>
            <person name="Goicoechea J."/>
            <person name="Angelova A."/>
            <person name="Jetty R."/>
            <person name="Kudrna D."/>
            <person name="Golser W."/>
            <person name="Rivera L."/>
            <person name="Zhang J."/>
            <person name="Wing R."/>
        </authorList>
    </citation>
    <scope>NUCLEOTIDE SEQUENCE</scope>
</reference>
<reference evidence="1 2" key="1">
    <citation type="submission" date="2012-08" db="EMBL/GenBank/DDBJ databases">
        <title>Oryza genome evolution.</title>
        <authorList>
            <person name="Wing R.A."/>
        </authorList>
    </citation>
    <scope>NUCLEOTIDE SEQUENCE</scope>
</reference>
<evidence type="ECO:0000313" key="1">
    <source>
        <dbReference type="EnsemblPlants" id="LPERR08G11960.1"/>
    </source>
</evidence>
<accession>A0A0D9X7S9</accession>
<dbReference type="EnsemblPlants" id="LPERR08G11960.1">
    <property type="protein sequence ID" value="LPERR08G11960.1"/>
    <property type="gene ID" value="LPERR08G11960"/>
</dbReference>
<protein>
    <submittedName>
        <fullName evidence="1">Uncharacterized protein</fullName>
    </submittedName>
</protein>
<dbReference type="Gramene" id="LPERR08G11960.1">
    <property type="protein sequence ID" value="LPERR08G11960.1"/>
    <property type="gene ID" value="LPERR08G11960"/>
</dbReference>
<dbReference type="Proteomes" id="UP000032180">
    <property type="component" value="Chromosome 8"/>
</dbReference>